<evidence type="ECO:0000313" key="3">
    <source>
        <dbReference type="Proteomes" id="UP000033066"/>
    </source>
</evidence>
<dbReference type="EMBL" id="CP009517">
    <property type="protein sequence ID" value="AKB80891.1"/>
    <property type="molecule type" value="Genomic_DNA"/>
</dbReference>
<protein>
    <submittedName>
        <fullName evidence="2">Uncharacterized protein</fullName>
    </submittedName>
</protein>
<dbReference type="GeneID" id="24787767"/>
<dbReference type="PATRIC" id="fig|1434107.4.peg.418"/>
<keyword evidence="3" id="KW-1185">Reference proteome</keyword>
<reference evidence="2" key="1">
    <citation type="submission" date="2014-07" db="EMBL/GenBank/DDBJ databases">
        <title>Methanogenic archaea and the global carbon cycle.</title>
        <authorList>
            <person name="Henriksen J.R."/>
            <person name="Luke J."/>
            <person name="Reinhart S."/>
            <person name="Benedict M.N."/>
            <person name="Youngblut N.D."/>
            <person name="Metcalf M.E."/>
            <person name="Whitaker R.J."/>
            <person name="Metcalf W.W."/>
        </authorList>
    </citation>
    <scope>NUCLEOTIDE SEQUENCE [LARGE SCALE GENOMIC DNA]</scope>
    <source>
        <strain evidence="2">3</strain>
    </source>
</reference>
<dbReference type="KEGG" id="mbak:MSBR3_0313"/>
<evidence type="ECO:0000256" key="1">
    <source>
        <dbReference type="ARBA" id="ARBA00009746"/>
    </source>
</evidence>
<sequence>MNKTKNKITFFLFFLTLAVLLGLAVKSSIDMIKETQTPKVNGLDIQFENGTTESEVKAILENYNMTVNYTIDYDSNNMLKRYYIITSQDKRTDIINELGKDENYPSYSEIKKGNYSIIMLPETENFIPDEELLVMLEKNSLQLKESLLCHIHLGDESKYWIPEKDAVRIKDELENNEKVLIVIPDYIEG</sequence>
<name>A0A0E3SI12_METBA</name>
<dbReference type="OrthoDB" id="135514at2157"/>
<evidence type="ECO:0000313" key="2">
    <source>
        <dbReference type="EMBL" id="AKB80891.1"/>
    </source>
</evidence>
<dbReference type="HOGENOM" id="CLU_106567_0_0_2"/>
<dbReference type="Pfam" id="PF05727">
    <property type="entry name" value="UPF0228"/>
    <property type="match status" value="1"/>
</dbReference>
<comment type="similarity">
    <text evidence="1">Belongs to the UPF0228 family.</text>
</comment>
<proteinExistence type="inferred from homology"/>
<gene>
    <name evidence="2" type="ORF">MSBR3_0313</name>
</gene>
<accession>A0A0E3SI12</accession>
<dbReference type="STRING" id="1434107.MSBR3_0313"/>
<dbReference type="InterPro" id="IPR008887">
    <property type="entry name" value="UPF0228"/>
</dbReference>
<dbReference type="Proteomes" id="UP000033066">
    <property type="component" value="Chromosome"/>
</dbReference>
<dbReference type="RefSeq" id="WP_052723238.1">
    <property type="nucleotide sequence ID" value="NZ_CP009517.1"/>
</dbReference>
<dbReference type="AlphaFoldDB" id="A0A0E3SI12"/>
<organism evidence="2 3">
    <name type="scientific">Methanosarcina barkeri 3</name>
    <dbReference type="NCBI Taxonomy" id="1434107"/>
    <lineage>
        <taxon>Archaea</taxon>
        <taxon>Methanobacteriati</taxon>
        <taxon>Methanobacteriota</taxon>
        <taxon>Stenosarchaea group</taxon>
        <taxon>Methanomicrobia</taxon>
        <taxon>Methanosarcinales</taxon>
        <taxon>Methanosarcinaceae</taxon>
        <taxon>Methanosarcina</taxon>
    </lineage>
</organism>